<dbReference type="OrthoDB" id="6147836at2759"/>
<evidence type="ECO:0000313" key="2">
    <source>
        <dbReference type="EMBL" id="EFO12802.1"/>
    </source>
</evidence>
<accession>A0A1S0TF48</accession>
<feature type="region of interest" description="Disordered" evidence="1">
    <location>
        <begin position="59"/>
        <end position="134"/>
    </location>
</feature>
<gene>
    <name evidence="2" type="ORF">LOAG_15730</name>
</gene>
<dbReference type="GeneID" id="9953223"/>
<feature type="compositionally biased region" description="Acidic residues" evidence="1">
    <location>
        <begin position="124"/>
        <end position="134"/>
    </location>
</feature>
<dbReference type="InParanoid" id="A0A1S0TF48"/>
<proteinExistence type="predicted"/>
<dbReference type="KEGG" id="loa:LOAG_15730"/>
<dbReference type="CTD" id="9953223"/>
<sequence length="134" mass="15462">MLRDFPELERQVQPIAIEFWTDYRRENTPEVAGDEYTLIGGDEQNVRLVHYYKDSYDHLHNPSRSVKTTPSTTTLFQPKKMISDSDEEDDDDDEDEDSDASVERKLLKGNLVTSSTKTSPPLMIDDDDDDDDDE</sequence>
<reference evidence="2" key="1">
    <citation type="submission" date="2012-04" db="EMBL/GenBank/DDBJ databases">
        <title>The Genome Sequence of Loa loa.</title>
        <authorList>
            <consortium name="The Broad Institute Genome Sequencing Platform"/>
            <consortium name="Broad Institute Genome Sequencing Center for Infectious Disease"/>
            <person name="Nutman T.B."/>
            <person name="Fink D.L."/>
            <person name="Russ C."/>
            <person name="Young S."/>
            <person name="Zeng Q."/>
            <person name="Gargeya S."/>
            <person name="Alvarado L."/>
            <person name="Berlin A."/>
            <person name="Chapman S.B."/>
            <person name="Chen Z."/>
            <person name="Freedman E."/>
            <person name="Gellesch M."/>
            <person name="Goldberg J."/>
            <person name="Griggs A."/>
            <person name="Gujja S."/>
            <person name="Heilman E.R."/>
            <person name="Heiman D."/>
            <person name="Howarth C."/>
            <person name="Mehta T."/>
            <person name="Neiman D."/>
            <person name="Pearson M."/>
            <person name="Roberts A."/>
            <person name="Saif S."/>
            <person name="Shea T."/>
            <person name="Shenoy N."/>
            <person name="Sisk P."/>
            <person name="Stolte C."/>
            <person name="Sykes S."/>
            <person name="White J."/>
            <person name="Yandava C."/>
            <person name="Haas B."/>
            <person name="Henn M.R."/>
            <person name="Nusbaum C."/>
            <person name="Birren B."/>
        </authorList>
    </citation>
    <scope>NUCLEOTIDE SEQUENCE [LARGE SCALE GENOMIC DNA]</scope>
</reference>
<dbReference type="EMBL" id="JH714621">
    <property type="protein sequence ID" value="EFO12802.1"/>
    <property type="molecule type" value="Genomic_DNA"/>
</dbReference>
<feature type="compositionally biased region" description="Polar residues" evidence="1">
    <location>
        <begin position="62"/>
        <end position="76"/>
    </location>
</feature>
<feature type="compositionally biased region" description="Acidic residues" evidence="1">
    <location>
        <begin position="84"/>
        <end position="100"/>
    </location>
</feature>
<dbReference type="AlphaFoldDB" id="A0A1S0TF48"/>
<evidence type="ECO:0000256" key="1">
    <source>
        <dbReference type="SAM" id="MobiDB-lite"/>
    </source>
</evidence>
<dbReference type="RefSeq" id="XP_003151267.1">
    <property type="nucleotide sequence ID" value="XM_003151219.1"/>
</dbReference>
<organism evidence="2">
    <name type="scientific">Loa loa</name>
    <name type="common">Eye worm</name>
    <name type="synonym">Filaria loa</name>
    <dbReference type="NCBI Taxonomy" id="7209"/>
    <lineage>
        <taxon>Eukaryota</taxon>
        <taxon>Metazoa</taxon>
        <taxon>Ecdysozoa</taxon>
        <taxon>Nematoda</taxon>
        <taxon>Chromadorea</taxon>
        <taxon>Rhabditida</taxon>
        <taxon>Spirurina</taxon>
        <taxon>Spiruromorpha</taxon>
        <taxon>Filarioidea</taxon>
        <taxon>Onchocercidae</taxon>
        <taxon>Loa</taxon>
    </lineage>
</organism>
<protein>
    <submittedName>
        <fullName evidence="2">Uncharacterized protein</fullName>
    </submittedName>
</protein>
<name>A0A1S0TF48_LOALO</name>